<sequence length="512" mass="56526">MSLPSLATSFLICSLQAFPVSAQNYTWPWQTYKSSSAEPPSLNITKSGPTSPGYLFFDQNGEYAHNYSLFIMSDDNELIWQSGYGDYSAFRTQTFEGKPVLTFFNGVSLAEPYGWGHGIIQILDDSYTSIYNVSLTVDDGNFLTLPELDASQLSSYLDMHESQITAQNTLLVTLYNVTKYDLSAVGGPRDGWVTDSLFYELDIKTNEILFKWSALDHIDQIPLSNVQQFYPVADFGKNQSVPYGYFHINSVDKFADGSYLISSRYYCSIFKISKNGTVEWTLQGQTGGDFTLDDQLSFCYQHDARVRKEIGSTVQISLFDNANSEVIAGVNQTKGVLLTLNTETRKATLDQAYVDPQDAIYAFSQGNTQLLDNGNVIMGYGSTPKIREFSPDGATLMTAQFGPGDGHIFSYRAYRLPWVGRPKSPPSVVACKCENSNSTTVYMSWLGATEHKSWEIFTGDSNSSLILTSHVERTGFETVATIPGQVSLIRVEAQGVGITGGVSNVVSPQSSC</sequence>
<comment type="caution">
    <text evidence="2">The sequence shown here is derived from an EMBL/GenBank/DDBJ whole genome shotgun (WGS) entry which is preliminary data.</text>
</comment>
<reference evidence="2 3" key="1">
    <citation type="journal article" date="2024" name="Front Chem Biol">
        <title>Unveiling the potential of Daldinia eschscholtzii MFLUCC 19-0629 through bioactivity and bioinformatics studies for enhanced sustainable agriculture production.</title>
        <authorList>
            <person name="Brooks S."/>
            <person name="Weaver J.A."/>
            <person name="Klomchit A."/>
            <person name="Alharthi S.A."/>
            <person name="Onlamun T."/>
            <person name="Nurani R."/>
            <person name="Vong T.K."/>
            <person name="Alberti F."/>
            <person name="Greco C."/>
        </authorList>
    </citation>
    <scope>NUCLEOTIDE SEQUENCE [LARGE SCALE GENOMIC DNA]</scope>
    <source>
        <strain evidence="2">MFLUCC 19-0629</strain>
    </source>
</reference>
<dbReference type="Proteomes" id="UP001369815">
    <property type="component" value="Unassembled WGS sequence"/>
</dbReference>
<protein>
    <recommendedName>
        <fullName evidence="4">ASST-domain-containing protein</fullName>
    </recommendedName>
</protein>
<dbReference type="PANTHER" id="PTHR35340:SF6">
    <property type="entry name" value="ASST-DOMAIN-CONTAINING PROTEIN"/>
    <property type="match status" value="1"/>
</dbReference>
<evidence type="ECO:0008006" key="4">
    <source>
        <dbReference type="Google" id="ProtNLM"/>
    </source>
</evidence>
<evidence type="ECO:0000256" key="1">
    <source>
        <dbReference type="SAM" id="SignalP"/>
    </source>
</evidence>
<gene>
    <name evidence="2" type="ORF">Daesc_003516</name>
</gene>
<organism evidence="2 3">
    <name type="scientific">Daldinia eschscholtzii</name>
    <dbReference type="NCBI Taxonomy" id="292717"/>
    <lineage>
        <taxon>Eukaryota</taxon>
        <taxon>Fungi</taxon>
        <taxon>Dikarya</taxon>
        <taxon>Ascomycota</taxon>
        <taxon>Pezizomycotina</taxon>
        <taxon>Sordariomycetes</taxon>
        <taxon>Xylariomycetidae</taxon>
        <taxon>Xylariales</taxon>
        <taxon>Hypoxylaceae</taxon>
        <taxon>Daldinia</taxon>
    </lineage>
</organism>
<evidence type="ECO:0000313" key="3">
    <source>
        <dbReference type="Proteomes" id="UP001369815"/>
    </source>
</evidence>
<keyword evidence="1" id="KW-0732">Signal</keyword>
<dbReference type="AlphaFoldDB" id="A0AAX6MUL7"/>
<dbReference type="InterPro" id="IPR053143">
    <property type="entry name" value="Arylsulfate_ST"/>
</dbReference>
<dbReference type="EMBL" id="JBANMG010000003">
    <property type="protein sequence ID" value="KAK6955871.1"/>
    <property type="molecule type" value="Genomic_DNA"/>
</dbReference>
<dbReference type="PANTHER" id="PTHR35340">
    <property type="entry name" value="PQQ ENZYME REPEAT PROTEIN-RELATED"/>
    <property type="match status" value="1"/>
</dbReference>
<dbReference type="InterPro" id="IPR039535">
    <property type="entry name" value="ASST-like"/>
</dbReference>
<name>A0AAX6MUL7_9PEZI</name>
<proteinExistence type="predicted"/>
<dbReference type="Pfam" id="PF14269">
    <property type="entry name" value="Arylsulfotran_2"/>
    <property type="match status" value="1"/>
</dbReference>
<keyword evidence="3" id="KW-1185">Reference proteome</keyword>
<feature type="chain" id="PRO_5043724626" description="ASST-domain-containing protein" evidence="1">
    <location>
        <begin position="23"/>
        <end position="512"/>
    </location>
</feature>
<evidence type="ECO:0000313" key="2">
    <source>
        <dbReference type="EMBL" id="KAK6955871.1"/>
    </source>
</evidence>
<accession>A0AAX6MUL7</accession>
<feature type="signal peptide" evidence="1">
    <location>
        <begin position="1"/>
        <end position="22"/>
    </location>
</feature>